<evidence type="ECO:0000256" key="6">
    <source>
        <dbReference type="ARBA" id="ARBA00032319"/>
    </source>
</evidence>
<dbReference type="AlphaFoldDB" id="A0A9P0EY90"/>
<reference evidence="8" key="1">
    <citation type="submission" date="2021-12" db="EMBL/GenBank/DDBJ databases">
        <authorList>
            <person name="King R."/>
        </authorList>
    </citation>
    <scope>NUCLEOTIDE SEQUENCE</scope>
</reference>
<gene>
    <name evidence="8" type="ORF">BEMITA_LOCUS3553</name>
</gene>
<dbReference type="PANTHER" id="PTHR12945">
    <property type="entry name" value="TRANSLATION INITIATION FACTOR EIF3-RELATED"/>
    <property type="match status" value="1"/>
</dbReference>
<proteinExistence type="inferred from homology"/>
<feature type="region of interest" description="Disordered" evidence="7">
    <location>
        <begin position="325"/>
        <end position="363"/>
    </location>
</feature>
<organism evidence="8 9">
    <name type="scientific">Bemisia tabaci</name>
    <name type="common">Sweetpotato whitefly</name>
    <name type="synonym">Aleurodes tabaci</name>
    <dbReference type="NCBI Taxonomy" id="7038"/>
    <lineage>
        <taxon>Eukaryota</taxon>
        <taxon>Metazoa</taxon>
        <taxon>Ecdysozoa</taxon>
        <taxon>Arthropoda</taxon>
        <taxon>Hexapoda</taxon>
        <taxon>Insecta</taxon>
        <taxon>Pterygota</taxon>
        <taxon>Neoptera</taxon>
        <taxon>Paraneoptera</taxon>
        <taxon>Hemiptera</taxon>
        <taxon>Sternorrhyncha</taxon>
        <taxon>Aleyrodoidea</taxon>
        <taxon>Aleyrodidae</taxon>
        <taxon>Aleyrodinae</taxon>
        <taxon>Bemisia</taxon>
    </lineage>
</organism>
<keyword evidence="4" id="KW-0819">tRNA processing</keyword>
<dbReference type="GO" id="GO:0005634">
    <property type="term" value="C:nucleus"/>
    <property type="evidence" value="ECO:0007669"/>
    <property type="project" value="UniProtKB-SubCell"/>
</dbReference>
<keyword evidence="5" id="KW-0539">Nucleus</keyword>
<dbReference type="PANTHER" id="PTHR12945:SF0">
    <property type="entry name" value="TRNA (ADENINE(58)-N(1))-METHYLTRANSFERASE NON-CATALYTIC SUBUNIT TRM6"/>
    <property type="match status" value="1"/>
</dbReference>
<dbReference type="GO" id="GO:0031515">
    <property type="term" value="C:tRNA (m1A) methyltransferase complex"/>
    <property type="evidence" value="ECO:0007669"/>
    <property type="project" value="InterPro"/>
</dbReference>
<evidence type="ECO:0000313" key="8">
    <source>
        <dbReference type="EMBL" id="CAH0384186.1"/>
    </source>
</evidence>
<dbReference type="KEGG" id="btab:109033653"/>
<evidence type="ECO:0000256" key="5">
    <source>
        <dbReference type="ARBA" id="ARBA00023242"/>
    </source>
</evidence>
<evidence type="ECO:0000256" key="7">
    <source>
        <dbReference type="SAM" id="MobiDB-lite"/>
    </source>
</evidence>
<sequence>MEPSQDQSTIKLGEYIVLQKGNFMKIHQLSKNSCVMLGRDKIDLTSIIGHKFWTNFKMVHKKGSKREFELIVCDKSESLLNLIDKDVRGTDNRDIWDDGSSQLMSADEIFKLRDRGCSGQDIVGQLLENSKTFHCKTEYSQQKYLKKKEKKYFEYVVVLRPNIRVIAQILFSKDPQKVLNLRSDTLSQIVTAVNLQPTGKYLLYENGCQGLVTAVVLNHLGGNGRLIHLYPNLHYQKHAVLAMNFQQKDLDSFISVRLSSFLKKMFPDSSCKVSGPSVGNCKLIACENSNDPQLESSGGLSSSEVINGGNTHECCERDEDISPRRGCLNTDDTEVSTEEIDPAHEPPTRQFIETSQSSQEQKLEDSALISDGCKRKSSTDDNDAPSKKSKWELEVDKAVDILSTVKADGLIIICKEYPIHLINRLIKLVAFSRNMVVYSMYQEPIVKLFCELKLRKDVIGVKLTESFLRNYQVLPDRTHPEINMSSSGGFLLTATVVSPEDCPS</sequence>
<feature type="compositionally biased region" description="Polar residues" evidence="7">
    <location>
        <begin position="351"/>
        <end position="360"/>
    </location>
</feature>
<dbReference type="Proteomes" id="UP001152759">
    <property type="component" value="Chromosome 2"/>
</dbReference>
<accession>A0A9P0EY90</accession>
<dbReference type="Pfam" id="PF04189">
    <property type="entry name" value="Gcd10p"/>
    <property type="match status" value="1"/>
</dbReference>
<evidence type="ECO:0000256" key="2">
    <source>
        <dbReference type="ARBA" id="ARBA00008320"/>
    </source>
</evidence>
<evidence type="ECO:0000256" key="4">
    <source>
        <dbReference type="ARBA" id="ARBA00022694"/>
    </source>
</evidence>
<evidence type="ECO:0000313" key="9">
    <source>
        <dbReference type="Proteomes" id="UP001152759"/>
    </source>
</evidence>
<dbReference type="InterPro" id="IPR017423">
    <property type="entry name" value="TRM6"/>
</dbReference>
<dbReference type="EMBL" id="OU963863">
    <property type="protein sequence ID" value="CAH0384186.1"/>
    <property type="molecule type" value="Genomic_DNA"/>
</dbReference>
<evidence type="ECO:0000256" key="3">
    <source>
        <dbReference type="ARBA" id="ARBA00021704"/>
    </source>
</evidence>
<comment type="similarity">
    <text evidence="2">Belongs to the TRM6/GCD10 family.</text>
</comment>
<keyword evidence="9" id="KW-1185">Reference proteome</keyword>
<protein>
    <recommendedName>
        <fullName evidence="3">tRNA (adenine(58)-N(1))-methyltransferase non-catalytic subunit TRM6</fullName>
    </recommendedName>
    <alternativeName>
        <fullName evidence="6">tRNA(m1A58)-methyltransferase subunit TRM6</fullName>
    </alternativeName>
</protein>
<name>A0A9P0EY90_BEMTA</name>
<evidence type="ECO:0000256" key="1">
    <source>
        <dbReference type="ARBA" id="ARBA00004123"/>
    </source>
</evidence>
<feature type="compositionally biased region" description="Acidic residues" evidence="7">
    <location>
        <begin position="331"/>
        <end position="340"/>
    </location>
</feature>
<dbReference type="GO" id="GO:0030488">
    <property type="term" value="P:tRNA methylation"/>
    <property type="evidence" value="ECO:0007669"/>
    <property type="project" value="InterPro"/>
</dbReference>
<comment type="subcellular location">
    <subcellularLocation>
        <location evidence="1">Nucleus</location>
    </subcellularLocation>
</comment>